<reference evidence="2" key="1">
    <citation type="submission" date="2021-04" db="EMBL/GenBank/DDBJ databases">
        <title>Phylogenetic analysis of Acidobacteriaceae.</title>
        <authorList>
            <person name="Qiu L."/>
            <person name="Zhang Q."/>
        </authorList>
    </citation>
    <scope>NUCLEOTIDE SEQUENCE</scope>
    <source>
        <strain evidence="2">DSM 25168</strain>
    </source>
</reference>
<dbReference type="RefSeq" id="WP_260793536.1">
    <property type="nucleotide sequence ID" value="NZ_CP093313.1"/>
</dbReference>
<feature type="transmembrane region" description="Helical" evidence="1">
    <location>
        <begin position="45"/>
        <end position="63"/>
    </location>
</feature>
<dbReference type="Pfam" id="PF11345">
    <property type="entry name" value="DUF3147"/>
    <property type="match status" value="1"/>
</dbReference>
<proteinExistence type="predicted"/>
<feature type="transmembrane region" description="Helical" evidence="1">
    <location>
        <begin position="115"/>
        <end position="135"/>
    </location>
</feature>
<evidence type="ECO:0000313" key="3">
    <source>
        <dbReference type="Proteomes" id="UP001059380"/>
    </source>
</evidence>
<dbReference type="InterPro" id="IPR021493">
    <property type="entry name" value="DUF3147"/>
</dbReference>
<accession>A0A9J7BMS4</accession>
<sequence length="155" mass="16884">MIVQIKFESIKGIKPTEWIVRFFFGGAVCIFAGLMSKWFGPEIGGLFLAFPAIFPASASLVEAHEKQHKAREGMDGTARGRTVAGIDAAGAAIGCIGLAGFALLCWLLLPRLAPIAVFALATLAWLILSIAFWLLRKSRLLRTRRTNARHAFRAS</sequence>
<keyword evidence="3" id="KW-1185">Reference proteome</keyword>
<keyword evidence="1" id="KW-0472">Membrane</keyword>
<gene>
    <name evidence="2" type="ORF">MOP44_26175</name>
</gene>
<name>A0A9J7BMS4_9BACT</name>
<evidence type="ECO:0000256" key="1">
    <source>
        <dbReference type="SAM" id="Phobius"/>
    </source>
</evidence>
<dbReference type="KEGG" id="orp:MOP44_26175"/>
<evidence type="ECO:0000313" key="2">
    <source>
        <dbReference type="EMBL" id="UWZ84032.1"/>
    </source>
</evidence>
<organism evidence="2 3">
    <name type="scientific">Occallatibacter riparius</name>
    <dbReference type="NCBI Taxonomy" id="1002689"/>
    <lineage>
        <taxon>Bacteria</taxon>
        <taxon>Pseudomonadati</taxon>
        <taxon>Acidobacteriota</taxon>
        <taxon>Terriglobia</taxon>
        <taxon>Terriglobales</taxon>
        <taxon>Acidobacteriaceae</taxon>
        <taxon>Occallatibacter</taxon>
    </lineage>
</organism>
<feature type="transmembrane region" description="Helical" evidence="1">
    <location>
        <begin position="20"/>
        <end position="39"/>
    </location>
</feature>
<keyword evidence="1" id="KW-0812">Transmembrane</keyword>
<dbReference type="EMBL" id="CP093313">
    <property type="protein sequence ID" value="UWZ84032.1"/>
    <property type="molecule type" value="Genomic_DNA"/>
</dbReference>
<protein>
    <submittedName>
        <fullName evidence="2">DUF3147 family protein</fullName>
    </submittedName>
</protein>
<dbReference type="Proteomes" id="UP001059380">
    <property type="component" value="Chromosome"/>
</dbReference>
<keyword evidence="1" id="KW-1133">Transmembrane helix</keyword>
<dbReference type="AlphaFoldDB" id="A0A9J7BMS4"/>
<feature type="transmembrane region" description="Helical" evidence="1">
    <location>
        <begin position="84"/>
        <end position="109"/>
    </location>
</feature>